<sequence>MGSGDVMDYSTFLQCMGIFRHITVRVIYLCCICGVIRLRSRRPSPVAMWLPFFRLIVLPYRRYLRPSYTQRPLASSVLRSYIRKRGHPSWTSYFVEYRQVQDDHFAEKHFNFEVDGHNYHILRQVYAFVVFEIKRVVLISSSSENYFYFLMYLIAGLL</sequence>
<dbReference type="PANTHER" id="PTHR34651">
    <property type="entry name" value="SIMILAR TO ENSANGP00000021391"/>
    <property type="match status" value="1"/>
</dbReference>
<proteinExistence type="predicted"/>
<protein>
    <submittedName>
        <fullName evidence="1">Uncharacterized protein</fullName>
    </submittedName>
</protein>
<dbReference type="Pfam" id="PF15031">
    <property type="entry name" value="DUF4528"/>
    <property type="match status" value="1"/>
</dbReference>
<accession>A0ABR1BQV5</accession>
<dbReference type="Proteomes" id="UP001303046">
    <property type="component" value="Unassembled WGS sequence"/>
</dbReference>
<reference evidence="1 2" key="1">
    <citation type="submission" date="2023-08" db="EMBL/GenBank/DDBJ databases">
        <title>A Necator americanus chromosomal reference genome.</title>
        <authorList>
            <person name="Ilik V."/>
            <person name="Petrzelkova K.J."/>
            <person name="Pardy F."/>
            <person name="Fuh T."/>
            <person name="Niatou-Singa F.S."/>
            <person name="Gouil Q."/>
            <person name="Baker L."/>
            <person name="Ritchie M.E."/>
            <person name="Jex A.R."/>
            <person name="Gazzola D."/>
            <person name="Li H."/>
            <person name="Toshio Fujiwara R."/>
            <person name="Zhan B."/>
            <person name="Aroian R.V."/>
            <person name="Pafco B."/>
            <person name="Schwarz E.M."/>
        </authorList>
    </citation>
    <scope>NUCLEOTIDE SEQUENCE [LARGE SCALE GENOMIC DNA]</scope>
    <source>
        <strain evidence="1 2">Aroian</strain>
        <tissue evidence="1">Whole animal</tissue>
    </source>
</reference>
<comment type="caution">
    <text evidence="1">The sequence shown here is derived from an EMBL/GenBank/DDBJ whole genome shotgun (WGS) entry which is preliminary data.</text>
</comment>
<evidence type="ECO:0000313" key="1">
    <source>
        <dbReference type="EMBL" id="KAK6728275.1"/>
    </source>
</evidence>
<dbReference type="EMBL" id="JAVFWL010000001">
    <property type="protein sequence ID" value="KAK6728275.1"/>
    <property type="molecule type" value="Genomic_DNA"/>
</dbReference>
<keyword evidence="2" id="KW-1185">Reference proteome</keyword>
<organism evidence="1 2">
    <name type="scientific">Necator americanus</name>
    <name type="common">Human hookworm</name>
    <dbReference type="NCBI Taxonomy" id="51031"/>
    <lineage>
        <taxon>Eukaryota</taxon>
        <taxon>Metazoa</taxon>
        <taxon>Ecdysozoa</taxon>
        <taxon>Nematoda</taxon>
        <taxon>Chromadorea</taxon>
        <taxon>Rhabditida</taxon>
        <taxon>Rhabditina</taxon>
        <taxon>Rhabditomorpha</taxon>
        <taxon>Strongyloidea</taxon>
        <taxon>Ancylostomatidae</taxon>
        <taxon>Bunostominae</taxon>
        <taxon>Necator</taxon>
    </lineage>
</organism>
<gene>
    <name evidence="1" type="primary">Necator_chrI.g1863</name>
    <name evidence="1" type="ORF">RB195_005737</name>
</gene>
<name>A0ABR1BQV5_NECAM</name>
<dbReference type="PANTHER" id="PTHR34651:SF1">
    <property type="entry name" value="SIMILAR TO ENSANGP00000021391"/>
    <property type="match status" value="1"/>
</dbReference>
<evidence type="ECO:0000313" key="2">
    <source>
        <dbReference type="Proteomes" id="UP001303046"/>
    </source>
</evidence>
<dbReference type="InterPro" id="IPR029245">
    <property type="entry name" value="DUF4528"/>
</dbReference>